<gene>
    <name evidence="1" type="ORF">JQ619_36975</name>
</gene>
<evidence type="ECO:0000313" key="2">
    <source>
        <dbReference type="Proteomes" id="UP001314635"/>
    </source>
</evidence>
<proteinExistence type="predicted"/>
<comment type="caution">
    <text evidence="1">The sequence shown here is derived from an EMBL/GenBank/DDBJ whole genome shotgun (WGS) entry which is preliminary data.</text>
</comment>
<reference evidence="2" key="1">
    <citation type="journal article" date="2021" name="ISME J.">
        <title>Evolutionary origin and ecological implication of a unique nif island in free-living Bradyrhizobium lineages.</title>
        <authorList>
            <person name="Tao J."/>
        </authorList>
    </citation>
    <scope>NUCLEOTIDE SEQUENCE [LARGE SCALE GENOMIC DNA]</scope>
    <source>
        <strain evidence="2">SZCCT0094</strain>
    </source>
</reference>
<dbReference type="RefSeq" id="WP_172241884.1">
    <property type="nucleotide sequence ID" value="NZ_JABFDP010000034.1"/>
</dbReference>
<keyword evidence="2" id="KW-1185">Reference proteome</keyword>
<evidence type="ECO:0000313" key="1">
    <source>
        <dbReference type="EMBL" id="MBR1141356.1"/>
    </source>
</evidence>
<dbReference type="EMBL" id="JAFCLK010000062">
    <property type="protein sequence ID" value="MBR1141356.1"/>
    <property type="molecule type" value="Genomic_DNA"/>
</dbReference>
<dbReference type="Proteomes" id="UP001314635">
    <property type="component" value="Unassembled WGS sequence"/>
</dbReference>
<accession>A0ABS5GJS2</accession>
<protein>
    <submittedName>
        <fullName evidence="1">Uncharacterized protein</fullName>
    </submittedName>
</protein>
<sequence length="200" mass="22066">MGAFKPGQQSFYADLLAKTEASFALTDIRGKGDQPCWRYSKSEPETSCLFVGRASDGKDVVIGLEVRPSGTLGISLGELRVSRDKVEHEEFGWVRLDRVVTNLAPEISPHALEQAANDMKAAIRGASWQVTRKDIDGTPKRFEANAETFGAFREITVLNSTTAVFRATQVVRTPNWAESFSYLFRVQSAPLPAALKRVSQ</sequence>
<name>A0ABS5GJS2_9BRAD</name>
<organism evidence="1 2">
    <name type="scientific">Bradyrhizobium denitrificans</name>
    <dbReference type="NCBI Taxonomy" id="2734912"/>
    <lineage>
        <taxon>Bacteria</taxon>
        <taxon>Pseudomonadati</taxon>
        <taxon>Pseudomonadota</taxon>
        <taxon>Alphaproteobacteria</taxon>
        <taxon>Hyphomicrobiales</taxon>
        <taxon>Nitrobacteraceae</taxon>
        <taxon>Bradyrhizobium</taxon>
    </lineage>
</organism>